<dbReference type="Gene3D" id="3.30.70.1060">
    <property type="entry name" value="Dimeric alpha+beta barrel"/>
    <property type="match status" value="1"/>
</dbReference>
<dbReference type="InterPro" id="IPR011008">
    <property type="entry name" value="Dimeric_a/b-barrel"/>
</dbReference>
<reference evidence="1" key="1">
    <citation type="submission" date="2018-06" db="EMBL/GenBank/DDBJ databases">
        <authorList>
            <person name="Zhirakovskaya E."/>
        </authorList>
    </citation>
    <scope>NUCLEOTIDE SEQUENCE</scope>
</reference>
<proteinExistence type="predicted"/>
<evidence type="ECO:0000313" key="1">
    <source>
        <dbReference type="EMBL" id="VAW40412.1"/>
    </source>
</evidence>
<name>A0A3B0VMV6_9ZZZZ</name>
<accession>A0A3B0VMV6</accession>
<gene>
    <name evidence="1" type="ORF">MNBD_CHLOROFLEXI01-4374</name>
</gene>
<dbReference type="EMBL" id="UOEU01000794">
    <property type="protein sequence ID" value="VAW40412.1"/>
    <property type="molecule type" value="Genomic_DNA"/>
</dbReference>
<dbReference type="SUPFAM" id="SSF54909">
    <property type="entry name" value="Dimeric alpha+beta barrel"/>
    <property type="match status" value="1"/>
</dbReference>
<protein>
    <submittedName>
        <fullName evidence="1">Uncharacterized protein</fullName>
    </submittedName>
</protein>
<dbReference type="AlphaFoldDB" id="A0A3B0VMV6"/>
<organism evidence="1">
    <name type="scientific">hydrothermal vent metagenome</name>
    <dbReference type="NCBI Taxonomy" id="652676"/>
    <lineage>
        <taxon>unclassified sequences</taxon>
        <taxon>metagenomes</taxon>
        <taxon>ecological metagenomes</taxon>
    </lineage>
</organism>
<sequence>MQEWGAWMGGMGESLVNGGNPFAPEAKSISSDGSVADGAVGTSASGYSVVQADSLDAAVELAKGCPHWQHGGEISVYETVQM</sequence>